<proteinExistence type="predicted"/>
<sequence>MTKIDLYEMGSRQPAMTDASDDQRLDEALRLHGGDVLVLVDDEDVDFADLDISRTVGDVAAGRTDLVILRNPLAKVTVNIHYAGLTKPLQVHAATRIRRIRKLAIKALELDAETAADTALRLEGANTDLPLKQPIGIYLDKGQHQISLDLVHKTRPQG</sequence>
<name>A0A4R7ZV27_9ACTN</name>
<evidence type="ECO:0000313" key="2">
    <source>
        <dbReference type="Proteomes" id="UP000295447"/>
    </source>
</evidence>
<protein>
    <submittedName>
        <fullName evidence="1">Uncharacterized protein</fullName>
    </submittedName>
</protein>
<reference evidence="1 2" key="1">
    <citation type="submission" date="2019-03" db="EMBL/GenBank/DDBJ databases">
        <title>Genomic Encyclopedia of Type Strains, Phase III (KMG-III): the genomes of soil and plant-associated and newly described type strains.</title>
        <authorList>
            <person name="Whitman W."/>
        </authorList>
    </citation>
    <scope>NUCLEOTIDE SEQUENCE [LARGE SCALE GENOMIC DNA]</scope>
    <source>
        <strain evidence="1 2">VKM Ac-2570</strain>
    </source>
</reference>
<dbReference type="EMBL" id="SODF01000002">
    <property type="protein sequence ID" value="TDW19450.1"/>
    <property type="molecule type" value="Genomic_DNA"/>
</dbReference>
<dbReference type="Proteomes" id="UP000295447">
    <property type="component" value="Unassembled WGS sequence"/>
</dbReference>
<dbReference type="AlphaFoldDB" id="A0A4R7ZV27"/>
<evidence type="ECO:0000313" key="1">
    <source>
        <dbReference type="EMBL" id="TDW19450.1"/>
    </source>
</evidence>
<keyword evidence="2" id="KW-1185">Reference proteome</keyword>
<organism evidence="1 2">
    <name type="scientific">Kribbella kalugense</name>
    <dbReference type="NCBI Taxonomy" id="2512221"/>
    <lineage>
        <taxon>Bacteria</taxon>
        <taxon>Bacillati</taxon>
        <taxon>Actinomycetota</taxon>
        <taxon>Actinomycetes</taxon>
        <taxon>Propionibacteriales</taxon>
        <taxon>Kribbellaceae</taxon>
        <taxon>Kribbella</taxon>
    </lineage>
</organism>
<dbReference type="RefSeq" id="WP_134122314.1">
    <property type="nucleotide sequence ID" value="NZ_SODF01000002.1"/>
</dbReference>
<gene>
    <name evidence="1" type="ORF">EV650_6059</name>
</gene>
<accession>A0A4R7ZV27</accession>
<comment type="caution">
    <text evidence="1">The sequence shown here is derived from an EMBL/GenBank/DDBJ whole genome shotgun (WGS) entry which is preliminary data.</text>
</comment>